<dbReference type="GO" id="GO:0016020">
    <property type="term" value="C:membrane"/>
    <property type="evidence" value="ECO:0007669"/>
    <property type="project" value="InterPro"/>
</dbReference>
<evidence type="ECO:0000256" key="9">
    <source>
        <dbReference type="SAM" id="MobiDB-lite"/>
    </source>
</evidence>
<sequence>MRAWRALLRRRELLDRRILGGRVYVGSALWALTAFGVGLLVWGVGGYVHRDGVDPHWLLLTLAVSSSLMAFRRTHPGLVLLLSTVVTTVDAVLGPSTMVVFNYGDAFYAVCAWGRRRLAYGTLAAVLAGGVAVTAAMVYLLLIGEITYPLAVLQMVGLYVLVFGSPVTSGVTVREYRNRMALERERTAQVRRMAELDRRNAIADERGRVARELHDVIANHLSAIAVQSTAALSMREPDPERVRRILTVVRDSSLHGLSEMREMIRVLRDADDTPDLEAVTPRLADADRLYAAAREAGLEVRVRRRGRVRPLPGPTDAAAYRVLQESLTNALRYADPKRVEAELEYVAAGRGARLRLTVRNRVAAGGPGAGGEAVDPVWAAEHGAGAGLTGMRERVDLLGGAFSAGPAPGNAGEWRVCAEFPLPEVEEDVGTPGDAEEDGGAVRDADEDAAAVRDAEEGAGRAGVKAEEEAT</sequence>
<dbReference type="GO" id="GO:0000155">
    <property type="term" value="F:phosphorelay sensor kinase activity"/>
    <property type="evidence" value="ECO:0007669"/>
    <property type="project" value="InterPro"/>
</dbReference>
<proteinExistence type="predicted"/>
<dbReference type="EC" id="2.7.13.3" evidence="2"/>
<evidence type="ECO:0000313" key="14">
    <source>
        <dbReference type="Proteomes" id="UP001140076"/>
    </source>
</evidence>
<feature type="compositionally biased region" description="Basic and acidic residues" evidence="9">
    <location>
        <begin position="440"/>
        <end position="471"/>
    </location>
</feature>
<dbReference type="Gene3D" id="3.30.565.10">
    <property type="entry name" value="Histidine kinase-like ATPase, C-terminal domain"/>
    <property type="match status" value="1"/>
</dbReference>
<dbReference type="CDD" id="cd16917">
    <property type="entry name" value="HATPase_UhpB-NarQ-NarX-like"/>
    <property type="match status" value="1"/>
</dbReference>
<dbReference type="GO" id="GO:0005524">
    <property type="term" value="F:ATP binding"/>
    <property type="evidence" value="ECO:0007669"/>
    <property type="project" value="UniProtKB-KW"/>
</dbReference>
<feature type="compositionally biased region" description="Acidic residues" evidence="9">
    <location>
        <begin position="424"/>
        <end position="439"/>
    </location>
</feature>
<dbReference type="PANTHER" id="PTHR24421:SF10">
    <property type="entry name" value="NITRATE_NITRITE SENSOR PROTEIN NARQ"/>
    <property type="match status" value="1"/>
</dbReference>
<protein>
    <recommendedName>
        <fullName evidence="2">histidine kinase</fullName>
        <ecNumber evidence="2">2.7.13.3</ecNumber>
    </recommendedName>
</protein>
<dbReference type="SUPFAM" id="SSF55874">
    <property type="entry name" value="ATPase domain of HSP90 chaperone/DNA topoisomerase II/histidine kinase"/>
    <property type="match status" value="1"/>
</dbReference>
<comment type="caution">
    <text evidence="13">The sequence shown here is derived from an EMBL/GenBank/DDBJ whole genome shotgun (WGS) entry which is preliminary data.</text>
</comment>
<dbReference type="InterPro" id="IPR003594">
    <property type="entry name" value="HATPase_dom"/>
</dbReference>
<dbReference type="AlphaFoldDB" id="A0A9X3SSD4"/>
<evidence type="ECO:0000256" key="3">
    <source>
        <dbReference type="ARBA" id="ARBA00022553"/>
    </source>
</evidence>
<dbReference type="Pfam" id="PF02518">
    <property type="entry name" value="HATPase_c"/>
    <property type="match status" value="1"/>
</dbReference>
<evidence type="ECO:0000256" key="10">
    <source>
        <dbReference type="SAM" id="Phobius"/>
    </source>
</evidence>
<evidence type="ECO:0000259" key="12">
    <source>
        <dbReference type="Pfam" id="PF07730"/>
    </source>
</evidence>
<keyword evidence="10" id="KW-1133">Transmembrane helix</keyword>
<feature type="transmembrane region" description="Helical" evidence="10">
    <location>
        <begin position="148"/>
        <end position="167"/>
    </location>
</feature>
<keyword evidence="7" id="KW-0067">ATP-binding</keyword>
<keyword evidence="6 13" id="KW-0418">Kinase</keyword>
<evidence type="ECO:0000256" key="1">
    <source>
        <dbReference type="ARBA" id="ARBA00000085"/>
    </source>
</evidence>
<feature type="transmembrane region" description="Helical" evidence="10">
    <location>
        <begin position="118"/>
        <end position="141"/>
    </location>
</feature>
<keyword evidence="4" id="KW-0808">Transferase</keyword>
<accession>A0A9X3SSD4</accession>
<feature type="region of interest" description="Disordered" evidence="9">
    <location>
        <begin position="424"/>
        <end position="471"/>
    </location>
</feature>
<feature type="domain" description="Signal transduction histidine kinase subgroup 3 dimerisation and phosphoacceptor" evidence="12">
    <location>
        <begin position="205"/>
        <end position="271"/>
    </location>
</feature>
<keyword evidence="10" id="KW-0812">Transmembrane</keyword>
<evidence type="ECO:0000256" key="2">
    <source>
        <dbReference type="ARBA" id="ARBA00012438"/>
    </source>
</evidence>
<keyword evidence="5" id="KW-0547">Nucleotide-binding</keyword>
<keyword evidence="14" id="KW-1185">Reference proteome</keyword>
<keyword evidence="3" id="KW-0597">Phosphoprotein</keyword>
<dbReference type="InterPro" id="IPR050482">
    <property type="entry name" value="Sensor_HK_TwoCompSys"/>
</dbReference>
<feature type="transmembrane region" description="Helical" evidence="10">
    <location>
        <begin position="78"/>
        <end position="98"/>
    </location>
</feature>
<keyword evidence="10" id="KW-0472">Membrane</keyword>
<evidence type="ECO:0000313" key="13">
    <source>
        <dbReference type="EMBL" id="MDA0567926.1"/>
    </source>
</evidence>
<dbReference type="Proteomes" id="UP001140076">
    <property type="component" value="Unassembled WGS sequence"/>
</dbReference>
<feature type="transmembrane region" description="Helical" evidence="10">
    <location>
        <begin position="21"/>
        <end position="43"/>
    </location>
</feature>
<keyword evidence="8" id="KW-0902">Two-component regulatory system</keyword>
<evidence type="ECO:0000256" key="6">
    <source>
        <dbReference type="ARBA" id="ARBA00022777"/>
    </source>
</evidence>
<organism evidence="13 14">
    <name type="scientific">Streptomonospora mangrovi</name>
    <dbReference type="NCBI Taxonomy" id="2883123"/>
    <lineage>
        <taxon>Bacteria</taxon>
        <taxon>Bacillati</taxon>
        <taxon>Actinomycetota</taxon>
        <taxon>Actinomycetes</taxon>
        <taxon>Streptosporangiales</taxon>
        <taxon>Nocardiopsidaceae</taxon>
        <taxon>Streptomonospora</taxon>
    </lineage>
</organism>
<evidence type="ECO:0000256" key="8">
    <source>
        <dbReference type="ARBA" id="ARBA00023012"/>
    </source>
</evidence>
<evidence type="ECO:0000256" key="5">
    <source>
        <dbReference type="ARBA" id="ARBA00022741"/>
    </source>
</evidence>
<dbReference type="InterPro" id="IPR036890">
    <property type="entry name" value="HATPase_C_sf"/>
</dbReference>
<evidence type="ECO:0000256" key="7">
    <source>
        <dbReference type="ARBA" id="ARBA00022840"/>
    </source>
</evidence>
<dbReference type="GO" id="GO:0046983">
    <property type="term" value="F:protein dimerization activity"/>
    <property type="evidence" value="ECO:0007669"/>
    <property type="project" value="InterPro"/>
</dbReference>
<comment type="catalytic activity">
    <reaction evidence="1">
        <text>ATP + protein L-histidine = ADP + protein N-phospho-L-histidine.</text>
        <dbReference type="EC" id="2.7.13.3"/>
    </reaction>
</comment>
<dbReference type="Gene3D" id="1.20.5.1930">
    <property type="match status" value="1"/>
</dbReference>
<feature type="transmembrane region" description="Helical" evidence="10">
    <location>
        <begin position="55"/>
        <end position="71"/>
    </location>
</feature>
<dbReference type="InterPro" id="IPR011712">
    <property type="entry name" value="Sig_transdc_His_kin_sub3_dim/P"/>
</dbReference>
<reference evidence="13" key="1">
    <citation type="submission" date="2021-10" db="EMBL/GenBank/DDBJ databases">
        <title>Streptomonospora sp. nov., isolated from mangrove soil.</title>
        <authorList>
            <person name="Chen X."/>
            <person name="Ge X."/>
            <person name="Liu W."/>
        </authorList>
    </citation>
    <scope>NUCLEOTIDE SEQUENCE</scope>
    <source>
        <strain evidence="13">S1-112</strain>
    </source>
</reference>
<dbReference type="Pfam" id="PF07730">
    <property type="entry name" value="HisKA_3"/>
    <property type="match status" value="1"/>
</dbReference>
<name>A0A9X3SSD4_9ACTN</name>
<dbReference type="RefSeq" id="WP_270075161.1">
    <property type="nucleotide sequence ID" value="NZ_JAJAQC010000090.1"/>
</dbReference>
<dbReference type="PANTHER" id="PTHR24421">
    <property type="entry name" value="NITRATE/NITRITE SENSOR PROTEIN NARX-RELATED"/>
    <property type="match status" value="1"/>
</dbReference>
<evidence type="ECO:0000259" key="11">
    <source>
        <dbReference type="Pfam" id="PF02518"/>
    </source>
</evidence>
<gene>
    <name evidence="13" type="ORF">LG943_26920</name>
</gene>
<evidence type="ECO:0000256" key="4">
    <source>
        <dbReference type="ARBA" id="ARBA00022679"/>
    </source>
</evidence>
<feature type="domain" description="Histidine kinase/HSP90-like ATPase" evidence="11">
    <location>
        <begin position="319"/>
        <end position="422"/>
    </location>
</feature>
<dbReference type="EMBL" id="JAJAQC010000090">
    <property type="protein sequence ID" value="MDA0567926.1"/>
    <property type="molecule type" value="Genomic_DNA"/>
</dbReference>